<gene>
    <name evidence="1" type="ORF">FIBSPDRAFT_137569</name>
</gene>
<protein>
    <submittedName>
        <fullName evidence="1">Uncharacterized protein</fullName>
    </submittedName>
</protein>
<accession>A0A166C1I5</accession>
<evidence type="ECO:0000313" key="1">
    <source>
        <dbReference type="EMBL" id="KZP13193.1"/>
    </source>
</evidence>
<evidence type="ECO:0000313" key="2">
    <source>
        <dbReference type="Proteomes" id="UP000076532"/>
    </source>
</evidence>
<keyword evidence="2" id="KW-1185">Reference proteome</keyword>
<dbReference type="Proteomes" id="UP000076532">
    <property type="component" value="Unassembled WGS sequence"/>
</dbReference>
<reference evidence="1 2" key="1">
    <citation type="journal article" date="2016" name="Mol. Biol. Evol.">
        <title>Comparative Genomics of Early-Diverging Mushroom-Forming Fungi Provides Insights into the Origins of Lignocellulose Decay Capabilities.</title>
        <authorList>
            <person name="Nagy L.G."/>
            <person name="Riley R."/>
            <person name="Tritt A."/>
            <person name="Adam C."/>
            <person name="Daum C."/>
            <person name="Floudas D."/>
            <person name="Sun H."/>
            <person name="Yadav J.S."/>
            <person name="Pangilinan J."/>
            <person name="Larsson K.H."/>
            <person name="Matsuura K."/>
            <person name="Barry K."/>
            <person name="Labutti K."/>
            <person name="Kuo R."/>
            <person name="Ohm R.A."/>
            <person name="Bhattacharya S.S."/>
            <person name="Shirouzu T."/>
            <person name="Yoshinaga Y."/>
            <person name="Martin F.M."/>
            <person name="Grigoriev I.V."/>
            <person name="Hibbett D.S."/>
        </authorList>
    </citation>
    <scope>NUCLEOTIDE SEQUENCE [LARGE SCALE GENOMIC DNA]</scope>
    <source>
        <strain evidence="1 2">CBS 109695</strain>
    </source>
</reference>
<dbReference type="EMBL" id="KV417636">
    <property type="protein sequence ID" value="KZP13193.1"/>
    <property type="molecule type" value="Genomic_DNA"/>
</dbReference>
<proteinExistence type="predicted"/>
<dbReference type="AlphaFoldDB" id="A0A166C1I5"/>
<name>A0A166C1I5_9AGAM</name>
<sequence>MHMYLSSRRGISKLSYKAYKCTKTTEWSHCAASSAQPHLHSINELHLYRRPPCRVRRHRSGVKQSHTTVITRRATRRLRRVLPAFHPRLSAPGC</sequence>
<organism evidence="1 2">
    <name type="scientific">Athelia psychrophila</name>
    <dbReference type="NCBI Taxonomy" id="1759441"/>
    <lineage>
        <taxon>Eukaryota</taxon>
        <taxon>Fungi</taxon>
        <taxon>Dikarya</taxon>
        <taxon>Basidiomycota</taxon>
        <taxon>Agaricomycotina</taxon>
        <taxon>Agaricomycetes</taxon>
        <taxon>Agaricomycetidae</taxon>
        <taxon>Atheliales</taxon>
        <taxon>Atheliaceae</taxon>
        <taxon>Athelia</taxon>
    </lineage>
</organism>